<keyword evidence="4" id="KW-1185">Reference proteome</keyword>
<reference evidence="3 4" key="1">
    <citation type="submission" date="2020-02" db="EMBL/GenBank/DDBJ databases">
        <authorList>
            <person name="Li G."/>
        </authorList>
    </citation>
    <scope>NUCLEOTIDE SEQUENCE [LARGE SCALE GENOMIC DNA]</scope>
    <source>
        <strain evidence="3 4">DSM 102029</strain>
    </source>
</reference>
<feature type="transmembrane region" description="Helical" evidence="1">
    <location>
        <begin position="16"/>
        <end position="36"/>
    </location>
</feature>
<evidence type="ECO:0000256" key="1">
    <source>
        <dbReference type="SAM" id="Phobius"/>
    </source>
</evidence>
<accession>A0A6P1YL41</accession>
<feature type="transmembrane region" description="Helical" evidence="1">
    <location>
        <begin position="90"/>
        <end position="107"/>
    </location>
</feature>
<name>A0A6P1YL41_9HYPH</name>
<sequence>MRHYLHRHQPPHRPHVALLAGIGAMLAIGVTGALSFHANVPLLVAPFGASCVLLFSVPGSPLSQPANVIGGHLVATTAALALHMVLPGTWWAAAIAVGLAISLMALLRITHPPAGADPLVVFATDPTWAFLVMPVGIGALVLVAIAVGFHRMTGTVYPLKAP</sequence>
<organism evidence="3 4">
    <name type="scientific">Ancylobacter pratisalsi</name>
    <dbReference type="NCBI Taxonomy" id="1745854"/>
    <lineage>
        <taxon>Bacteria</taxon>
        <taxon>Pseudomonadati</taxon>
        <taxon>Pseudomonadota</taxon>
        <taxon>Alphaproteobacteria</taxon>
        <taxon>Hyphomicrobiales</taxon>
        <taxon>Xanthobacteraceae</taxon>
        <taxon>Ancylobacter</taxon>
    </lineage>
</organism>
<dbReference type="Proteomes" id="UP000464751">
    <property type="component" value="Chromosome"/>
</dbReference>
<feature type="transmembrane region" description="Helical" evidence="1">
    <location>
        <begin position="128"/>
        <end position="149"/>
    </location>
</feature>
<dbReference type="PANTHER" id="PTHR33741">
    <property type="entry name" value="TRANSMEMBRANE PROTEIN DDB_G0269096-RELATED"/>
    <property type="match status" value="1"/>
</dbReference>
<feature type="transmembrane region" description="Helical" evidence="1">
    <location>
        <begin position="66"/>
        <end position="84"/>
    </location>
</feature>
<keyword evidence="1" id="KW-0472">Membrane</keyword>
<dbReference type="EMBL" id="CP048630">
    <property type="protein sequence ID" value="QIB34147.1"/>
    <property type="molecule type" value="Genomic_DNA"/>
</dbReference>
<protein>
    <submittedName>
        <fullName evidence="3">HPP family protein</fullName>
    </submittedName>
</protein>
<dbReference type="InterPro" id="IPR007065">
    <property type="entry name" value="HPP"/>
</dbReference>
<evidence type="ECO:0000313" key="4">
    <source>
        <dbReference type="Proteomes" id="UP000464751"/>
    </source>
</evidence>
<evidence type="ECO:0000313" key="3">
    <source>
        <dbReference type="EMBL" id="QIB34147.1"/>
    </source>
</evidence>
<dbReference type="RefSeq" id="WP_163075292.1">
    <property type="nucleotide sequence ID" value="NZ_CP048630.1"/>
</dbReference>
<dbReference type="PANTHER" id="PTHR33741:SF5">
    <property type="entry name" value="TRANSMEMBRANE PROTEIN DDB_G0269096-RELATED"/>
    <property type="match status" value="1"/>
</dbReference>
<keyword evidence="1" id="KW-1133">Transmembrane helix</keyword>
<feature type="domain" description="HPP transmembrane region" evidence="2">
    <location>
        <begin position="10"/>
        <end position="158"/>
    </location>
</feature>
<keyword evidence="1" id="KW-0812">Transmembrane</keyword>
<gene>
    <name evidence="3" type="ORF">G3A50_10795</name>
</gene>
<dbReference type="KEGG" id="apra:G3A50_10795"/>
<proteinExistence type="predicted"/>
<dbReference type="AlphaFoldDB" id="A0A6P1YL41"/>
<dbReference type="Pfam" id="PF04982">
    <property type="entry name" value="TM_HPP"/>
    <property type="match status" value="1"/>
</dbReference>
<evidence type="ECO:0000259" key="2">
    <source>
        <dbReference type="Pfam" id="PF04982"/>
    </source>
</evidence>
<dbReference type="InterPro" id="IPR058581">
    <property type="entry name" value="TM_HPP"/>
</dbReference>